<dbReference type="Gene3D" id="3.20.20.70">
    <property type="entry name" value="Aldolase class I"/>
    <property type="match status" value="1"/>
</dbReference>
<evidence type="ECO:0000259" key="7">
    <source>
        <dbReference type="PROSITE" id="PS51918"/>
    </source>
</evidence>
<keyword evidence="3" id="KW-0949">S-adenosyl-L-methionine</keyword>
<evidence type="ECO:0000256" key="5">
    <source>
        <dbReference type="ARBA" id="ARBA00023004"/>
    </source>
</evidence>
<dbReference type="GO" id="GO:0003824">
    <property type="term" value="F:catalytic activity"/>
    <property type="evidence" value="ECO:0007669"/>
    <property type="project" value="InterPro"/>
</dbReference>
<dbReference type="InterPro" id="IPR007197">
    <property type="entry name" value="rSAM"/>
</dbReference>
<gene>
    <name evidence="8" type="ORF">NCTC12112_03214</name>
</gene>
<dbReference type="CDD" id="cd01335">
    <property type="entry name" value="Radical_SAM"/>
    <property type="match status" value="1"/>
</dbReference>
<dbReference type="SUPFAM" id="SSF102114">
    <property type="entry name" value="Radical SAM enzymes"/>
    <property type="match status" value="1"/>
</dbReference>
<proteinExistence type="predicted"/>
<dbReference type="SFLD" id="SFLDG01083">
    <property type="entry name" value="Uncharacterised_Radical_SAM_Su"/>
    <property type="match status" value="1"/>
</dbReference>
<evidence type="ECO:0000313" key="8">
    <source>
        <dbReference type="EMBL" id="SQJ16191.1"/>
    </source>
</evidence>
<dbReference type="InterPro" id="IPR040084">
    <property type="entry name" value="GTPase_Obg"/>
</dbReference>
<dbReference type="SFLD" id="SFLDG01067">
    <property type="entry name" value="SPASM/twitch_domain_containing"/>
    <property type="match status" value="1"/>
</dbReference>
<feature type="domain" description="Radical SAM core" evidence="7">
    <location>
        <begin position="8"/>
        <end position="234"/>
    </location>
</feature>
<keyword evidence="4" id="KW-0479">Metal-binding</keyword>
<evidence type="ECO:0000256" key="4">
    <source>
        <dbReference type="ARBA" id="ARBA00022723"/>
    </source>
</evidence>
<evidence type="ECO:0000256" key="2">
    <source>
        <dbReference type="ARBA" id="ARBA00022485"/>
    </source>
</evidence>
<keyword evidence="6" id="KW-0411">Iron-sulfur</keyword>
<keyword evidence="5" id="KW-0408">Iron</keyword>
<dbReference type="PANTHER" id="PTHR43787:SF11">
    <property type="entry name" value="UPF0026 PROTEIN SLR1464"/>
    <property type="match status" value="1"/>
</dbReference>
<dbReference type="GO" id="GO:0046872">
    <property type="term" value="F:metal ion binding"/>
    <property type="evidence" value="ECO:0007669"/>
    <property type="project" value="UniProtKB-KW"/>
</dbReference>
<dbReference type="Proteomes" id="UP000249008">
    <property type="component" value="Chromosome 1"/>
</dbReference>
<dbReference type="GO" id="GO:0051539">
    <property type="term" value="F:4 iron, 4 sulfur cluster binding"/>
    <property type="evidence" value="ECO:0007669"/>
    <property type="project" value="UniProtKB-KW"/>
</dbReference>
<dbReference type="KEGG" id="ful:C4N20_06615"/>
<reference evidence="8 9" key="1">
    <citation type="submission" date="2018-06" db="EMBL/GenBank/DDBJ databases">
        <authorList>
            <consortium name="Pathogen Informatics"/>
            <person name="Doyle S."/>
        </authorList>
    </citation>
    <scope>NUCLEOTIDE SEQUENCE [LARGE SCALE GENOMIC DNA]</scope>
    <source>
        <strain evidence="8 9">NCTC12112</strain>
    </source>
</reference>
<dbReference type="InterPro" id="IPR058240">
    <property type="entry name" value="rSAM_sf"/>
</dbReference>
<sequence length="282" mass="32286">MYKHVFGPVPSRRLGISLGVDLVKPKSCNMNCVFCECGATPKLAEKRESFKDIREVENEIRSVLKDVKPDYITFSGNGEPTLSKDLGKIINWIKDNTDVKVCLITNSLLLNDDEVIKEVQRADLIIPTLNSVDDEIFHKINRPSNNIHISMLMSGLKKLSAVYNGKVYLETFIIEGLNDGEDHIKRMAAFLKTIKFTKLQLNSLARRGAENWVKPASIEALNNVKRLFAENGIENVEIVKELSERKEKIEMEEDLIENMKSIREYSEEEMKKIFKTKDNEKH</sequence>
<protein>
    <submittedName>
        <fullName evidence="8">Molybdenum cofactor biosynthesis protein A</fullName>
    </submittedName>
</protein>
<dbReference type="EMBL" id="LS483487">
    <property type="protein sequence ID" value="SQJ16191.1"/>
    <property type="molecule type" value="Genomic_DNA"/>
</dbReference>
<dbReference type="AlphaFoldDB" id="A0AAX2JH00"/>
<dbReference type="PROSITE" id="PS51918">
    <property type="entry name" value="RADICAL_SAM"/>
    <property type="match status" value="1"/>
</dbReference>
<dbReference type="RefSeq" id="WP_005982414.1">
    <property type="nucleotide sequence ID" value="NZ_BAABXY010000001.1"/>
</dbReference>
<evidence type="ECO:0000256" key="1">
    <source>
        <dbReference type="ARBA" id="ARBA00001966"/>
    </source>
</evidence>
<dbReference type="Pfam" id="PF04055">
    <property type="entry name" value="Radical_SAM"/>
    <property type="match status" value="1"/>
</dbReference>
<name>A0AAX2JH00_9FUSO</name>
<dbReference type="SFLD" id="SFLDS00029">
    <property type="entry name" value="Radical_SAM"/>
    <property type="match status" value="1"/>
</dbReference>
<dbReference type="GeneID" id="78454474"/>
<evidence type="ECO:0000313" key="9">
    <source>
        <dbReference type="Proteomes" id="UP000249008"/>
    </source>
</evidence>
<comment type="cofactor">
    <cofactor evidence="1">
        <name>[4Fe-4S] cluster</name>
        <dbReference type="ChEBI" id="CHEBI:49883"/>
    </cofactor>
</comment>
<dbReference type="PANTHER" id="PTHR43787">
    <property type="entry name" value="FEMO COFACTOR BIOSYNTHESIS PROTEIN NIFB-RELATED"/>
    <property type="match status" value="1"/>
</dbReference>
<keyword evidence="2" id="KW-0004">4Fe-4S</keyword>
<evidence type="ECO:0000256" key="6">
    <source>
        <dbReference type="ARBA" id="ARBA00023014"/>
    </source>
</evidence>
<dbReference type="InterPro" id="IPR013785">
    <property type="entry name" value="Aldolase_TIM"/>
</dbReference>
<organism evidence="8 9">
    <name type="scientific">Fusobacterium ulcerans</name>
    <dbReference type="NCBI Taxonomy" id="861"/>
    <lineage>
        <taxon>Bacteria</taxon>
        <taxon>Fusobacteriati</taxon>
        <taxon>Fusobacteriota</taxon>
        <taxon>Fusobacteriia</taxon>
        <taxon>Fusobacteriales</taxon>
        <taxon>Fusobacteriaceae</taxon>
        <taxon>Fusobacterium</taxon>
    </lineage>
</organism>
<accession>A0AAX2JH00</accession>
<evidence type="ECO:0000256" key="3">
    <source>
        <dbReference type="ARBA" id="ARBA00022691"/>
    </source>
</evidence>